<protein>
    <submittedName>
        <fullName evidence="1">GNAT family N-acetyltransferase</fullName>
    </submittedName>
</protein>
<dbReference type="InterPro" id="IPR016181">
    <property type="entry name" value="Acyl_CoA_acyltransferase"/>
</dbReference>
<evidence type="ECO:0000313" key="2">
    <source>
        <dbReference type="Proteomes" id="UP000254771"/>
    </source>
</evidence>
<name>A0A370DU49_9GAMM</name>
<dbReference type="SUPFAM" id="SSF55729">
    <property type="entry name" value="Acyl-CoA N-acyltransferases (Nat)"/>
    <property type="match status" value="1"/>
</dbReference>
<dbReference type="GO" id="GO:0016740">
    <property type="term" value="F:transferase activity"/>
    <property type="evidence" value="ECO:0007669"/>
    <property type="project" value="UniProtKB-KW"/>
</dbReference>
<keyword evidence="2" id="KW-1185">Reference proteome</keyword>
<dbReference type="PANTHER" id="PTHR47017">
    <property type="entry name" value="ACYL-COA"/>
    <property type="match status" value="1"/>
</dbReference>
<proteinExistence type="predicted"/>
<sequence>MSDKLGQGEEIPLRIEVCEQIDEIAAPQWNRFVRDNHPFLKHEFLSAMERHNCVGPTFGWLPKHLVAWRGEVLVAAMPLYLKHNSYGEFVFDHAWADAYQRHGMSYYPKLVSAIPYTPATGERVMTAAGLSLDQILPQFYQRAVELTAELDASSLHLLFVTETESRLMGSLGMMERLGVQFHWHNREYGSFEDFLASLTAKRRKNIRRERRRVREAGLRFRVLSGGEVTVDEWRIFSRFYAKTFEERFSLATLNEGFFIEIGRAMGSHVVLVLAYDGERCVAASLMYRSNTVLYGRHWGCSHEYDSLHFEACYYQGIEYCIREGLQLFEPGAQGEHKIWRGFLPSFTRSRHWITHMGFREAIGDFLGREGPAIQDYRANLEQSSPYRQ</sequence>
<gene>
    <name evidence="1" type="ORF">DIZ78_00070</name>
</gene>
<accession>A0A370DU49</accession>
<dbReference type="AlphaFoldDB" id="A0A370DU49"/>
<reference evidence="1 2" key="1">
    <citation type="journal article" date="2018" name="ISME J.">
        <title>Endosymbiont genomes yield clues of tubeworm success.</title>
        <authorList>
            <person name="Li Y."/>
            <person name="Liles M.R."/>
            <person name="Halanych K.M."/>
        </authorList>
    </citation>
    <scope>NUCLEOTIDE SEQUENCE [LARGE SCALE GENOMIC DNA]</scope>
    <source>
        <strain evidence="1">A1462</strain>
    </source>
</reference>
<organism evidence="1 2">
    <name type="scientific">endosymbiont of Escarpia spicata</name>
    <dbReference type="NCBI Taxonomy" id="2200908"/>
    <lineage>
        <taxon>Bacteria</taxon>
        <taxon>Pseudomonadati</taxon>
        <taxon>Pseudomonadota</taxon>
        <taxon>Gammaproteobacteria</taxon>
        <taxon>sulfur-oxidizing symbionts</taxon>
    </lineage>
</organism>
<comment type="caution">
    <text evidence="1">The sequence shown here is derived from an EMBL/GenBank/DDBJ whole genome shotgun (WGS) entry which is preliminary data.</text>
</comment>
<dbReference type="InterPro" id="IPR007434">
    <property type="entry name" value="FemAB-like"/>
</dbReference>
<dbReference type="Pfam" id="PF04339">
    <property type="entry name" value="FemAB_like"/>
    <property type="match status" value="1"/>
</dbReference>
<dbReference type="Proteomes" id="UP000254771">
    <property type="component" value="Unassembled WGS sequence"/>
</dbReference>
<dbReference type="Gene3D" id="3.40.630.30">
    <property type="match status" value="1"/>
</dbReference>
<dbReference type="EMBL" id="QFXE01000001">
    <property type="protein sequence ID" value="RDH88376.1"/>
    <property type="molecule type" value="Genomic_DNA"/>
</dbReference>
<evidence type="ECO:0000313" key="1">
    <source>
        <dbReference type="EMBL" id="RDH88376.1"/>
    </source>
</evidence>
<dbReference type="PANTHER" id="PTHR47017:SF1">
    <property type="entry name" value="ACYL-COA"/>
    <property type="match status" value="1"/>
</dbReference>